<keyword evidence="3" id="KW-0804">Transcription</keyword>
<feature type="domain" description="HTH gntR-type" evidence="4">
    <location>
        <begin position="27"/>
        <end position="94"/>
    </location>
</feature>
<dbReference type="InterPro" id="IPR036390">
    <property type="entry name" value="WH_DNA-bd_sf"/>
</dbReference>
<dbReference type="InterPro" id="IPR036388">
    <property type="entry name" value="WH-like_DNA-bd_sf"/>
</dbReference>
<dbReference type="InterPro" id="IPR008920">
    <property type="entry name" value="TF_FadR/GntR_C"/>
</dbReference>
<evidence type="ECO:0000256" key="3">
    <source>
        <dbReference type="ARBA" id="ARBA00023163"/>
    </source>
</evidence>
<dbReference type="PROSITE" id="PS50949">
    <property type="entry name" value="HTH_GNTR"/>
    <property type="match status" value="1"/>
</dbReference>
<accession>A0A5C5VAU0</accession>
<evidence type="ECO:0000313" key="5">
    <source>
        <dbReference type="EMBL" id="TWT35093.1"/>
    </source>
</evidence>
<dbReference type="SUPFAM" id="SSF48008">
    <property type="entry name" value="GntR ligand-binding domain-like"/>
    <property type="match status" value="1"/>
</dbReference>
<protein>
    <submittedName>
        <fullName evidence="5">Putative HTH-type transcriptional regulator YdfH</fullName>
    </submittedName>
</protein>
<dbReference type="SMART" id="SM00895">
    <property type="entry name" value="FCD"/>
    <property type="match status" value="1"/>
</dbReference>
<dbReference type="Pfam" id="PF07729">
    <property type="entry name" value="FCD"/>
    <property type="match status" value="1"/>
</dbReference>
<dbReference type="EMBL" id="SIHI01000072">
    <property type="protein sequence ID" value="TWT35093.1"/>
    <property type="molecule type" value="Genomic_DNA"/>
</dbReference>
<dbReference type="Pfam" id="PF00392">
    <property type="entry name" value="GntR"/>
    <property type="match status" value="1"/>
</dbReference>
<dbReference type="InterPro" id="IPR011711">
    <property type="entry name" value="GntR_C"/>
</dbReference>
<name>A0A5C5VAU0_9PLAN</name>
<keyword evidence="1" id="KW-0805">Transcription regulation</keyword>
<proteinExistence type="predicted"/>
<organism evidence="5 6">
    <name type="scientific">Thalassoglobus neptunius</name>
    <dbReference type="NCBI Taxonomy" id="1938619"/>
    <lineage>
        <taxon>Bacteria</taxon>
        <taxon>Pseudomonadati</taxon>
        <taxon>Planctomycetota</taxon>
        <taxon>Planctomycetia</taxon>
        <taxon>Planctomycetales</taxon>
        <taxon>Planctomycetaceae</taxon>
        <taxon>Thalassoglobus</taxon>
    </lineage>
</organism>
<gene>
    <name evidence="5" type="primary">ydfH</name>
    <name evidence="5" type="ORF">KOR42_52190</name>
</gene>
<dbReference type="SUPFAM" id="SSF46785">
    <property type="entry name" value="Winged helix' DNA-binding domain"/>
    <property type="match status" value="1"/>
</dbReference>
<dbReference type="Gene3D" id="1.20.120.530">
    <property type="entry name" value="GntR ligand-binding domain-like"/>
    <property type="match status" value="1"/>
</dbReference>
<dbReference type="Gene3D" id="1.10.10.10">
    <property type="entry name" value="Winged helix-like DNA-binding domain superfamily/Winged helix DNA-binding domain"/>
    <property type="match status" value="1"/>
</dbReference>
<reference evidence="5 6" key="1">
    <citation type="submission" date="2019-02" db="EMBL/GenBank/DDBJ databases">
        <title>Deep-cultivation of Planctomycetes and their phenomic and genomic characterization uncovers novel biology.</title>
        <authorList>
            <person name="Wiegand S."/>
            <person name="Jogler M."/>
            <person name="Boedeker C."/>
            <person name="Pinto D."/>
            <person name="Vollmers J."/>
            <person name="Rivas-Marin E."/>
            <person name="Kohn T."/>
            <person name="Peeters S.H."/>
            <person name="Heuer A."/>
            <person name="Rast P."/>
            <person name="Oberbeckmann S."/>
            <person name="Bunk B."/>
            <person name="Jeske O."/>
            <person name="Meyerdierks A."/>
            <person name="Storesund J.E."/>
            <person name="Kallscheuer N."/>
            <person name="Luecker S."/>
            <person name="Lage O.M."/>
            <person name="Pohl T."/>
            <person name="Merkel B.J."/>
            <person name="Hornburger P."/>
            <person name="Mueller R.-W."/>
            <person name="Bruemmer F."/>
            <person name="Labrenz M."/>
            <person name="Spormann A.M."/>
            <person name="Op Den Camp H."/>
            <person name="Overmann J."/>
            <person name="Amann R."/>
            <person name="Jetten M.S.M."/>
            <person name="Mascher T."/>
            <person name="Medema M.H."/>
            <person name="Devos D.P."/>
            <person name="Kaster A.-K."/>
            <person name="Ovreas L."/>
            <person name="Rohde M."/>
            <person name="Galperin M.Y."/>
            <person name="Jogler C."/>
        </authorList>
    </citation>
    <scope>NUCLEOTIDE SEQUENCE [LARGE SCALE GENOMIC DNA]</scope>
    <source>
        <strain evidence="5 6">KOR42</strain>
    </source>
</reference>
<evidence type="ECO:0000256" key="1">
    <source>
        <dbReference type="ARBA" id="ARBA00023015"/>
    </source>
</evidence>
<dbReference type="PANTHER" id="PTHR43537:SF24">
    <property type="entry name" value="GLUCONATE OPERON TRANSCRIPTIONAL REPRESSOR"/>
    <property type="match status" value="1"/>
</dbReference>
<dbReference type="PANTHER" id="PTHR43537">
    <property type="entry name" value="TRANSCRIPTIONAL REGULATOR, GNTR FAMILY"/>
    <property type="match status" value="1"/>
</dbReference>
<evidence type="ECO:0000256" key="2">
    <source>
        <dbReference type="ARBA" id="ARBA00023125"/>
    </source>
</evidence>
<dbReference type="InterPro" id="IPR000524">
    <property type="entry name" value="Tscrpt_reg_HTH_GntR"/>
</dbReference>
<dbReference type="CDD" id="cd07377">
    <property type="entry name" value="WHTH_GntR"/>
    <property type="match status" value="1"/>
</dbReference>
<dbReference type="GO" id="GO:0003700">
    <property type="term" value="F:DNA-binding transcription factor activity"/>
    <property type="evidence" value="ECO:0007669"/>
    <property type="project" value="InterPro"/>
</dbReference>
<dbReference type="AlphaFoldDB" id="A0A5C5VAU0"/>
<comment type="caution">
    <text evidence="5">The sequence shown here is derived from an EMBL/GenBank/DDBJ whole genome shotgun (WGS) entry which is preliminary data.</text>
</comment>
<dbReference type="GO" id="GO:0003677">
    <property type="term" value="F:DNA binding"/>
    <property type="evidence" value="ECO:0007669"/>
    <property type="project" value="UniProtKB-KW"/>
</dbReference>
<keyword evidence="2" id="KW-0238">DNA-binding</keyword>
<dbReference type="OrthoDB" id="368257at2"/>
<evidence type="ECO:0000313" key="6">
    <source>
        <dbReference type="Proteomes" id="UP000317243"/>
    </source>
</evidence>
<evidence type="ECO:0000259" key="4">
    <source>
        <dbReference type="PROSITE" id="PS50949"/>
    </source>
</evidence>
<keyword evidence="6" id="KW-1185">Reference proteome</keyword>
<dbReference type="SMART" id="SM00345">
    <property type="entry name" value="HTH_GNTR"/>
    <property type="match status" value="1"/>
</dbReference>
<dbReference type="Proteomes" id="UP000317243">
    <property type="component" value="Unassembled WGS sequence"/>
</dbReference>
<sequence length="240" mass="27166" precursor="true">MATTFPNREECIPDSQATNAASLRGKVLMKDRAYSELKQLIQSITIEPGARLSERQLAGHLGMSKTPVKAALERLELEGFIIVSPQSGIVVRELTAQDIADQFDVRVALECHVLRSVSGRLTDEQAFDLRENITQQRQAARARRITEMVSLDAGFHMLYCEFHGNQEIIRVMNQLRDKIYRVTDRVYQQQLPRLDSSCDEHAGIVEATLAGDADLAVMRMEEHLDYGRKFLLDKHRGRAS</sequence>